<comment type="subcellular location">
    <subcellularLocation>
        <location evidence="1 10">Golgi apparatus membrane</location>
        <topology evidence="1 10">Single-pass type II membrane protein</topology>
    </subcellularLocation>
</comment>
<dbReference type="EMBL" id="CAXITT010000309">
    <property type="protein sequence ID" value="CAL1538674.1"/>
    <property type="molecule type" value="Genomic_DNA"/>
</dbReference>
<evidence type="ECO:0000256" key="8">
    <source>
        <dbReference type="ARBA" id="ARBA00023034"/>
    </source>
</evidence>
<organism evidence="13 14">
    <name type="scientific">Lymnaea stagnalis</name>
    <name type="common">Great pond snail</name>
    <name type="synonym">Helix stagnalis</name>
    <dbReference type="NCBI Taxonomy" id="6523"/>
    <lineage>
        <taxon>Eukaryota</taxon>
        <taxon>Metazoa</taxon>
        <taxon>Spiralia</taxon>
        <taxon>Lophotrochozoa</taxon>
        <taxon>Mollusca</taxon>
        <taxon>Gastropoda</taxon>
        <taxon>Heterobranchia</taxon>
        <taxon>Euthyneura</taxon>
        <taxon>Panpulmonata</taxon>
        <taxon>Hygrophila</taxon>
        <taxon>Lymnaeoidea</taxon>
        <taxon>Lymnaeidae</taxon>
        <taxon>Lymnaea</taxon>
    </lineage>
</organism>
<keyword evidence="14" id="KW-1185">Reference proteome</keyword>
<dbReference type="AlphaFoldDB" id="A0AAV2HWX7"/>
<evidence type="ECO:0000256" key="10">
    <source>
        <dbReference type="RuleBase" id="RU363063"/>
    </source>
</evidence>
<keyword evidence="5" id="KW-0812">Transmembrane</keyword>
<comment type="similarity">
    <text evidence="2 10">Belongs to the glycosyltransferase 31 family.</text>
</comment>
<dbReference type="GO" id="GO:0016758">
    <property type="term" value="F:hexosyltransferase activity"/>
    <property type="evidence" value="ECO:0007669"/>
    <property type="project" value="InterPro"/>
</dbReference>
<comment type="caution">
    <text evidence="13">The sequence shown here is derived from an EMBL/GenBank/DDBJ whole genome shotgun (WGS) entry which is preliminary data.</text>
</comment>
<dbReference type="InterPro" id="IPR002659">
    <property type="entry name" value="Glyco_trans_31"/>
</dbReference>
<accession>A0AAV2HWX7</accession>
<evidence type="ECO:0000256" key="6">
    <source>
        <dbReference type="ARBA" id="ARBA00022968"/>
    </source>
</evidence>
<dbReference type="Pfam" id="PF01762">
    <property type="entry name" value="Galactosyl_T"/>
    <property type="match status" value="1"/>
</dbReference>
<keyword evidence="4" id="KW-0808">Transferase</keyword>
<dbReference type="PANTHER" id="PTHR11214:SF3">
    <property type="entry name" value="BETA-1,3-GALACTOSYLTRANSFERASE 6"/>
    <property type="match status" value="1"/>
</dbReference>
<evidence type="ECO:0000256" key="2">
    <source>
        <dbReference type="ARBA" id="ARBA00008661"/>
    </source>
</evidence>
<feature type="region of interest" description="Disordered" evidence="11">
    <location>
        <begin position="49"/>
        <end position="78"/>
    </location>
</feature>
<sequence length="351" mass="38837">MKRSKHWNTSLMVTLMVTLVAYPCLGVAGDNQESSLTRSASGAIVLPDISVSGDTTTPPNTEVKPDPKASDPATHPAVGLSSVNSSVDVLMADLDSKRNLTRFLSQPVVNDHNFEFIRNPIDACAGSAPPEVLFVIPSAPGNSEKRDRVRKGALGAYAREPSNNATVLFFTGTPDCSEDWALQQAHIDDEFHLHGDIVQENFPDVYRNIRLKAVSMLRWAVTYCKHAKYVIRTDDDVVVNVKQIVSVVRQKHRDHLEFVIGVVKDDWKPARNKGKYHMSVEEYPDPLYPPFALGGLLGYPLTSVALLYQAALRVKPIWLDDVYITGICASKVGVTLLRDPNFKFTHVKSTK</sequence>
<keyword evidence="12" id="KW-0732">Signal</keyword>
<keyword evidence="6" id="KW-0735">Signal-anchor</keyword>
<evidence type="ECO:0000256" key="3">
    <source>
        <dbReference type="ARBA" id="ARBA00022676"/>
    </source>
</evidence>
<evidence type="ECO:0000313" key="14">
    <source>
        <dbReference type="Proteomes" id="UP001497497"/>
    </source>
</evidence>
<dbReference type="Gene3D" id="3.90.550.50">
    <property type="match status" value="1"/>
</dbReference>
<evidence type="ECO:0000256" key="1">
    <source>
        <dbReference type="ARBA" id="ARBA00004323"/>
    </source>
</evidence>
<feature type="chain" id="PRO_5043886748" description="Hexosyltransferase" evidence="12">
    <location>
        <begin position="27"/>
        <end position="351"/>
    </location>
</feature>
<evidence type="ECO:0000256" key="12">
    <source>
        <dbReference type="SAM" id="SignalP"/>
    </source>
</evidence>
<dbReference type="Proteomes" id="UP001497497">
    <property type="component" value="Unassembled WGS sequence"/>
</dbReference>
<protein>
    <recommendedName>
        <fullName evidence="10">Hexosyltransferase</fullName>
        <ecNumber evidence="10">2.4.1.-</ecNumber>
    </recommendedName>
</protein>
<keyword evidence="9" id="KW-0472">Membrane</keyword>
<feature type="signal peptide" evidence="12">
    <location>
        <begin position="1"/>
        <end position="26"/>
    </location>
</feature>
<keyword evidence="7" id="KW-1133">Transmembrane helix</keyword>
<evidence type="ECO:0000256" key="4">
    <source>
        <dbReference type="ARBA" id="ARBA00022679"/>
    </source>
</evidence>
<reference evidence="13 14" key="1">
    <citation type="submission" date="2024-04" db="EMBL/GenBank/DDBJ databases">
        <authorList>
            <consortium name="Genoscope - CEA"/>
            <person name="William W."/>
        </authorList>
    </citation>
    <scope>NUCLEOTIDE SEQUENCE [LARGE SCALE GENOMIC DNA]</scope>
</reference>
<gene>
    <name evidence="13" type="ORF">GSLYS_00012495001</name>
</gene>
<dbReference type="GO" id="GO:0006493">
    <property type="term" value="P:protein O-linked glycosylation"/>
    <property type="evidence" value="ECO:0007669"/>
    <property type="project" value="TreeGrafter"/>
</dbReference>
<evidence type="ECO:0000313" key="13">
    <source>
        <dbReference type="EMBL" id="CAL1538674.1"/>
    </source>
</evidence>
<proteinExistence type="inferred from homology"/>
<evidence type="ECO:0000256" key="11">
    <source>
        <dbReference type="SAM" id="MobiDB-lite"/>
    </source>
</evidence>
<evidence type="ECO:0000256" key="7">
    <source>
        <dbReference type="ARBA" id="ARBA00022989"/>
    </source>
</evidence>
<dbReference type="EC" id="2.4.1.-" evidence="10"/>
<name>A0AAV2HWX7_LYMST</name>
<evidence type="ECO:0000256" key="5">
    <source>
        <dbReference type="ARBA" id="ARBA00022692"/>
    </source>
</evidence>
<dbReference type="GO" id="GO:0000139">
    <property type="term" value="C:Golgi membrane"/>
    <property type="evidence" value="ECO:0007669"/>
    <property type="project" value="UniProtKB-SubCell"/>
</dbReference>
<keyword evidence="3 10" id="KW-0328">Glycosyltransferase</keyword>
<keyword evidence="8 10" id="KW-0333">Golgi apparatus</keyword>
<dbReference type="PANTHER" id="PTHR11214">
    <property type="entry name" value="BETA-1,3-N-ACETYLGLUCOSAMINYLTRANSFERASE"/>
    <property type="match status" value="1"/>
</dbReference>
<evidence type="ECO:0000256" key="9">
    <source>
        <dbReference type="ARBA" id="ARBA00023136"/>
    </source>
</evidence>